<feature type="region of interest" description="Disordered" evidence="1">
    <location>
        <begin position="549"/>
        <end position="585"/>
    </location>
</feature>
<keyword evidence="3" id="KW-1185">Reference proteome</keyword>
<protein>
    <submittedName>
        <fullName evidence="2">Uncharacterized protein</fullName>
    </submittedName>
</protein>
<accession>A0A6J8E3K9</accession>
<sequence>MEVTIFRELEDFLDPFLDPQNGPVRPDKMMAGRALIALDALIKNMPGVTEDRVESLKIMLQEAMRGRWTSMDMRIDDAVDQFNEIKRMAFDERILHDSKPQYLYSTSKSKSANHQISPRPLSKRPAYIDGFTLKNNPSDNEVINAEGTGSVFNMKTRINRNPDDPLNREFTLDVIKSGTKIPPPTGQDLVNRNTLIKQEYKDMKSRYSELRIPATVPEISTRSSIPSQVLINNPTKIADLFTKLFDVEWADAFEQVCRNRIGVPEVKIIVDLADILKASKPYGIKSFQYTREEARNLIDSMALRVHDTMAVPPGHTPYMVRLKERHHDYTLKRHAREIVKETADLSLNIIIKDFEDRYNPPSFRHHVIQQFDIDEYQKLDKVTRYLQKCVEAFQDIQKLDNFLTKCNLLFEDPYVEEHPSHNDAIVARRSISYVEEFFRQRGFINVQSKWLREVANVAEGEDWSRVSRYIKDANNEFMGINRVYSDIMRQIEKEASYSKQTNQQNEKQEKSQLDTRLSKIDEAPSRLTDDTRFMSPQMVQYVKTTNNDRNNYIRSQSGANETHTRQQETPDVYASHSHRTDHYTGNQGVMDEELRSQLRLALDKLEDANTEENTLKDPEVIVTERLEQQEEFKRRGEQASKALHDNNPNITDLSDINRPSKIAERFSNLYDDLWTDACEELTKFYRQEHHAEKRCILDLATILKVNIVLL</sequence>
<name>A0A6J8E3K9_MYTCO</name>
<evidence type="ECO:0000313" key="2">
    <source>
        <dbReference type="EMBL" id="CAC5413611.1"/>
    </source>
</evidence>
<organism evidence="2 3">
    <name type="scientific">Mytilus coruscus</name>
    <name type="common">Sea mussel</name>
    <dbReference type="NCBI Taxonomy" id="42192"/>
    <lineage>
        <taxon>Eukaryota</taxon>
        <taxon>Metazoa</taxon>
        <taxon>Spiralia</taxon>
        <taxon>Lophotrochozoa</taxon>
        <taxon>Mollusca</taxon>
        <taxon>Bivalvia</taxon>
        <taxon>Autobranchia</taxon>
        <taxon>Pteriomorphia</taxon>
        <taxon>Mytilida</taxon>
        <taxon>Mytiloidea</taxon>
        <taxon>Mytilidae</taxon>
        <taxon>Mytilinae</taxon>
        <taxon>Mytilus</taxon>
    </lineage>
</organism>
<feature type="compositionally biased region" description="Basic and acidic residues" evidence="1">
    <location>
        <begin position="506"/>
        <end position="528"/>
    </location>
</feature>
<dbReference type="EMBL" id="CACVKT020008164">
    <property type="protein sequence ID" value="CAC5413611.1"/>
    <property type="molecule type" value="Genomic_DNA"/>
</dbReference>
<feature type="compositionally biased region" description="Polar residues" evidence="1">
    <location>
        <begin position="549"/>
        <end position="561"/>
    </location>
</feature>
<proteinExistence type="predicted"/>
<evidence type="ECO:0000256" key="1">
    <source>
        <dbReference type="SAM" id="MobiDB-lite"/>
    </source>
</evidence>
<dbReference type="Proteomes" id="UP000507470">
    <property type="component" value="Unassembled WGS sequence"/>
</dbReference>
<gene>
    <name evidence="2" type="ORF">MCOR_46485</name>
</gene>
<reference evidence="2 3" key="1">
    <citation type="submission" date="2020-06" db="EMBL/GenBank/DDBJ databases">
        <authorList>
            <person name="Li R."/>
            <person name="Bekaert M."/>
        </authorList>
    </citation>
    <scope>NUCLEOTIDE SEQUENCE [LARGE SCALE GENOMIC DNA]</scope>
    <source>
        <strain evidence="3">wild</strain>
    </source>
</reference>
<dbReference type="OrthoDB" id="6047381at2759"/>
<dbReference type="AlphaFoldDB" id="A0A6J8E3K9"/>
<feature type="region of interest" description="Disordered" evidence="1">
    <location>
        <begin position="495"/>
        <end position="528"/>
    </location>
</feature>
<evidence type="ECO:0000313" key="3">
    <source>
        <dbReference type="Proteomes" id="UP000507470"/>
    </source>
</evidence>